<dbReference type="AlphaFoldDB" id="A0A3S4UZ40"/>
<protein>
    <submittedName>
        <fullName evidence="6">Tripeptidyl aminopeptidase</fullName>
        <ecNumber evidence="6">3.4.14.-</ecNumber>
    </submittedName>
</protein>
<dbReference type="EC" id="3.4.14.-" evidence="6"/>
<keyword evidence="7" id="KW-1185">Reference proteome</keyword>
<name>A0A3S4UZ40_9ACTO</name>
<feature type="region of interest" description="Disordered" evidence="4">
    <location>
        <begin position="210"/>
        <end position="235"/>
    </location>
</feature>
<dbReference type="InterPro" id="IPR013595">
    <property type="entry name" value="Pept_S33_TAP-like_C"/>
</dbReference>
<evidence type="ECO:0000256" key="2">
    <source>
        <dbReference type="ARBA" id="ARBA00022729"/>
    </source>
</evidence>
<keyword evidence="6" id="KW-0031">Aminopeptidase</keyword>
<evidence type="ECO:0000256" key="4">
    <source>
        <dbReference type="SAM" id="MobiDB-lite"/>
    </source>
</evidence>
<dbReference type="PANTHER" id="PTHR43248:SF29">
    <property type="entry name" value="TRIPEPTIDYL AMINOPEPTIDASE"/>
    <property type="match status" value="1"/>
</dbReference>
<evidence type="ECO:0000313" key="6">
    <source>
        <dbReference type="EMBL" id="VEG29847.1"/>
    </source>
</evidence>
<dbReference type="GO" id="GO:0004177">
    <property type="term" value="F:aminopeptidase activity"/>
    <property type="evidence" value="ECO:0007669"/>
    <property type="project" value="UniProtKB-KW"/>
</dbReference>
<evidence type="ECO:0000313" key="7">
    <source>
        <dbReference type="Proteomes" id="UP000266895"/>
    </source>
</evidence>
<feature type="region of interest" description="Disordered" evidence="4">
    <location>
        <begin position="398"/>
        <end position="418"/>
    </location>
</feature>
<gene>
    <name evidence="6" type="primary">tap_6</name>
    <name evidence="6" type="ORF">NCTC11636_02316</name>
</gene>
<evidence type="ECO:0000256" key="3">
    <source>
        <dbReference type="ARBA" id="ARBA00022801"/>
    </source>
</evidence>
<organism evidence="6 7">
    <name type="scientific">Actinomyces howellii</name>
    <dbReference type="NCBI Taxonomy" id="52771"/>
    <lineage>
        <taxon>Bacteria</taxon>
        <taxon>Bacillati</taxon>
        <taxon>Actinomycetota</taxon>
        <taxon>Actinomycetes</taxon>
        <taxon>Actinomycetales</taxon>
        <taxon>Actinomycetaceae</taxon>
        <taxon>Actinomyces</taxon>
    </lineage>
</organism>
<dbReference type="InterPro" id="IPR051601">
    <property type="entry name" value="Serine_prot/Carboxylest_S33"/>
</dbReference>
<comment type="similarity">
    <text evidence="1">Belongs to the peptidase S33 family.</text>
</comment>
<dbReference type="EMBL" id="LR134350">
    <property type="protein sequence ID" value="VEG29847.1"/>
    <property type="molecule type" value="Genomic_DNA"/>
</dbReference>
<dbReference type="InterPro" id="IPR029058">
    <property type="entry name" value="AB_hydrolase_fold"/>
</dbReference>
<keyword evidence="3 6" id="KW-0378">Hydrolase</keyword>
<evidence type="ECO:0000256" key="1">
    <source>
        <dbReference type="ARBA" id="ARBA00010088"/>
    </source>
</evidence>
<evidence type="ECO:0000259" key="5">
    <source>
        <dbReference type="Pfam" id="PF08386"/>
    </source>
</evidence>
<sequence length="581" mass="59751">MQASAPNLPAMTRISTPGNLFAPSRRPALALAAAVCLAVSACGYPGAGRAAPSATGAVASGASAAPVPAGLEPFYSQTVSWAPCEDDDGFQCATVSVPLDYKDPAGRTISLALKKLPASGTSPIGSLFVNPGGPGGSGIDLVSQGAQAFSADLRAHYDIIGFDPRGVGASTPLTCLSPEEIKQVAQDPAGTQDAPAAKEAEAPEEEFAQAALDSGRQAAEPCERHTPVPGLIDHMDTGSVARDLDVLRGLVGEERLTYLGTSYGTYLGARYAELFPDKVGRMVLDSAQDPAVDNARLRIDQAAALERTLRAYVEHCQKGDACPLSGGVEAGTAQLRDLFDRADAAPLPTSTQGVTIDGATARNAVGQTMYDETLWDRLTSALTAAIKDGDGTELAALSAPATEEGQDPEAAASKQAAQAANGPAINAVDCLDYPVRGDQAQWDAQAAQTRKVAPTLGEGLSYPDAFCQGWGHHSDHEPAAVRAQGAAPILVVGVTGDPATPYEWAQSLASQLESGHLLTVRGNGHGAYMRMGSCVSSAVDAYLLRGELPEPGATCQARYETPAEQSSSSPAGEPDSAGTQS</sequence>
<dbReference type="Proteomes" id="UP000266895">
    <property type="component" value="Chromosome"/>
</dbReference>
<proteinExistence type="inferred from homology"/>
<dbReference type="SUPFAM" id="SSF53474">
    <property type="entry name" value="alpha/beta-Hydrolases"/>
    <property type="match status" value="1"/>
</dbReference>
<feature type="domain" description="Peptidase S33 tripeptidyl aminopeptidase-like C-terminal" evidence="5">
    <location>
        <begin position="457"/>
        <end position="555"/>
    </location>
</feature>
<dbReference type="Pfam" id="PF08386">
    <property type="entry name" value="Abhydrolase_4"/>
    <property type="match status" value="1"/>
</dbReference>
<reference evidence="6 7" key="1">
    <citation type="submission" date="2018-12" db="EMBL/GenBank/DDBJ databases">
        <authorList>
            <consortium name="Pathogen Informatics"/>
        </authorList>
    </citation>
    <scope>NUCLEOTIDE SEQUENCE [LARGE SCALE GENOMIC DNA]</scope>
    <source>
        <strain evidence="6 7">NCTC11636</strain>
    </source>
</reference>
<dbReference type="PANTHER" id="PTHR43248">
    <property type="entry name" value="2-SUCCINYL-6-HYDROXY-2,4-CYCLOHEXADIENE-1-CARBOXYLATE SYNTHASE"/>
    <property type="match status" value="1"/>
</dbReference>
<keyword evidence="2" id="KW-0732">Signal</keyword>
<feature type="region of interest" description="Disordered" evidence="4">
    <location>
        <begin position="557"/>
        <end position="581"/>
    </location>
</feature>
<keyword evidence="6" id="KW-0645">Protease</keyword>
<dbReference type="KEGG" id="ahw:NCTC11636_02316"/>
<accession>A0A3S4UZ40</accession>
<dbReference type="Gene3D" id="3.40.50.1820">
    <property type="entry name" value="alpha/beta hydrolase"/>
    <property type="match status" value="1"/>
</dbReference>